<proteinExistence type="inferred from homology"/>
<keyword evidence="7" id="KW-0997">Cell inner membrane</keyword>
<comment type="subcellular location">
    <subcellularLocation>
        <location evidence="7">Cell inner membrane</location>
        <topology evidence="7">Multi-pass membrane protein</topology>
    </subcellularLocation>
    <subcellularLocation>
        <location evidence="1">Cell membrane</location>
        <topology evidence="1">Multi-pass membrane protein</topology>
    </subcellularLocation>
</comment>
<dbReference type="InterPro" id="IPR003416">
    <property type="entry name" value="MgtC/SapB/SrpB/YhiD_fam"/>
</dbReference>
<evidence type="ECO:0000256" key="5">
    <source>
        <dbReference type="ARBA" id="ARBA00022989"/>
    </source>
</evidence>
<dbReference type="Proteomes" id="UP000439994">
    <property type="component" value="Unassembled WGS sequence"/>
</dbReference>
<reference evidence="9 10" key="1">
    <citation type="submission" date="2019-11" db="EMBL/GenBank/DDBJ databases">
        <title>P. haliotis isolates from Z. marina roots.</title>
        <authorList>
            <person name="Cohen M."/>
            <person name="Jospin G."/>
            <person name="Eisen J.A."/>
            <person name="Coil D.A."/>
        </authorList>
    </citation>
    <scope>NUCLEOTIDE SEQUENCE [LARGE SCALE GENOMIC DNA]</scope>
    <source>
        <strain evidence="9 10">UCD-MCMsp1aY</strain>
    </source>
</reference>
<evidence type="ECO:0000256" key="2">
    <source>
        <dbReference type="ARBA" id="ARBA00009298"/>
    </source>
</evidence>
<keyword evidence="6 7" id="KW-0472">Membrane</keyword>
<keyword evidence="5 7" id="KW-1133">Transmembrane helix</keyword>
<keyword evidence="4 7" id="KW-0812">Transmembrane</keyword>
<dbReference type="PRINTS" id="PR01837">
    <property type="entry name" value="MGTCSAPBPROT"/>
</dbReference>
<comment type="similarity">
    <text evidence="2 7">Belongs to the MgtC/SapB family.</text>
</comment>
<evidence type="ECO:0000313" key="10">
    <source>
        <dbReference type="Proteomes" id="UP000439994"/>
    </source>
</evidence>
<dbReference type="PANTHER" id="PTHR33778:SF1">
    <property type="entry name" value="MAGNESIUM TRANSPORTER YHID-RELATED"/>
    <property type="match status" value="1"/>
</dbReference>
<evidence type="ECO:0000313" key="9">
    <source>
        <dbReference type="EMBL" id="MUH73246.1"/>
    </source>
</evidence>
<dbReference type="EMBL" id="WOCD01000005">
    <property type="protein sequence ID" value="MUH73246.1"/>
    <property type="molecule type" value="Genomic_DNA"/>
</dbReference>
<feature type="transmembrane region" description="Helical" evidence="7">
    <location>
        <begin position="67"/>
        <end position="85"/>
    </location>
</feature>
<accession>A0A6N8F9R5</accession>
<dbReference type="OrthoDB" id="9811198at2"/>
<organism evidence="9 10">
    <name type="scientific">Psychrosphaera haliotis</name>
    <dbReference type="NCBI Taxonomy" id="555083"/>
    <lineage>
        <taxon>Bacteria</taxon>
        <taxon>Pseudomonadati</taxon>
        <taxon>Pseudomonadota</taxon>
        <taxon>Gammaproteobacteria</taxon>
        <taxon>Alteromonadales</taxon>
        <taxon>Pseudoalteromonadaceae</taxon>
        <taxon>Psychrosphaera</taxon>
    </lineage>
</organism>
<sequence length="159" mass="16656">MTLTEILSIHPFSWKSIGAALLCGTIIGLERQLRGKPVGIRTSSLVVLGTYMFVAIATFVINDASDPSRIIGQVVTGVGFLGAGVMMTREGVVTGVTSAATIWALAALGVCVAVVDSLVAVKLSILVVGILSGIDAVEGYSTSLTKGVHAKYNRWRKHK</sequence>
<dbReference type="GO" id="GO:0005886">
    <property type="term" value="C:plasma membrane"/>
    <property type="evidence" value="ECO:0007669"/>
    <property type="project" value="UniProtKB-SubCell"/>
</dbReference>
<dbReference type="AlphaFoldDB" id="A0A6N8F9R5"/>
<feature type="transmembrane region" description="Helical" evidence="7">
    <location>
        <begin position="92"/>
        <end position="115"/>
    </location>
</feature>
<dbReference type="Pfam" id="PF02308">
    <property type="entry name" value="MgtC"/>
    <property type="match status" value="1"/>
</dbReference>
<feature type="transmembrane region" description="Helical" evidence="7">
    <location>
        <begin position="12"/>
        <end position="30"/>
    </location>
</feature>
<keyword evidence="10" id="KW-1185">Reference proteome</keyword>
<evidence type="ECO:0000256" key="6">
    <source>
        <dbReference type="ARBA" id="ARBA00023136"/>
    </source>
</evidence>
<evidence type="ECO:0000259" key="8">
    <source>
        <dbReference type="Pfam" id="PF02308"/>
    </source>
</evidence>
<evidence type="ECO:0000256" key="7">
    <source>
        <dbReference type="RuleBase" id="RU365041"/>
    </source>
</evidence>
<gene>
    <name evidence="9" type="ORF">GNP35_12585</name>
</gene>
<name>A0A6N8F9R5_9GAMM</name>
<dbReference type="PANTHER" id="PTHR33778">
    <property type="entry name" value="PROTEIN MGTC"/>
    <property type="match status" value="1"/>
</dbReference>
<evidence type="ECO:0000256" key="1">
    <source>
        <dbReference type="ARBA" id="ARBA00004651"/>
    </source>
</evidence>
<protein>
    <recommendedName>
        <fullName evidence="7">Protein MgtC</fullName>
    </recommendedName>
</protein>
<dbReference type="RefSeq" id="WP_155696443.1">
    <property type="nucleotide sequence ID" value="NZ_BAAAFQ010000007.1"/>
</dbReference>
<evidence type="ECO:0000256" key="3">
    <source>
        <dbReference type="ARBA" id="ARBA00022475"/>
    </source>
</evidence>
<comment type="caution">
    <text evidence="9">The sequence shown here is derived from an EMBL/GenBank/DDBJ whole genome shotgun (WGS) entry which is preliminary data.</text>
</comment>
<evidence type="ECO:0000256" key="4">
    <source>
        <dbReference type="ARBA" id="ARBA00022692"/>
    </source>
</evidence>
<keyword evidence="3" id="KW-1003">Cell membrane</keyword>
<dbReference type="InterPro" id="IPR049177">
    <property type="entry name" value="MgtC_SapB_SrpB_YhiD_N"/>
</dbReference>
<feature type="domain" description="MgtC/SapB/SrpB/YhiD N-terminal" evidence="8">
    <location>
        <begin position="18"/>
        <end position="138"/>
    </location>
</feature>
<feature type="transmembrane region" description="Helical" evidence="7">
    <location>
        <begin position="42"/>
        <end position="61"/>
    </location>
</feature>